<feature type="compositionally biased region" description="Polar residues" evidence="1">
    <location>
        <begin position="209"/>
        <end position="256"/>
    </location>
</feature>
<feature type="compositionally biased region" description="Low complexity" evidence="1">
    <location>
        <begin position="39"/>
        <end position="53"/>
    </location>
</feature>
<name>A0A0L0VWF8_9BASI</name>
<organism evidence="2 3">
    <name type="scientific">Puccinia striiformis f. sp. tritici PST-78</name>
    <dbReference type="NCBI Taxonomy" id="1165861"/>
    <lineage>
        <taxon>Eukaryota</taxon>
        <taxon>Fungi</taxon>
        <taxon>Dikarya</taxon>
        <taxon>Basidiomycota</taxon>
        <taxon>Pucciniomycotina</taxon>
        <taxon>Pucciniomycetes</taxon>
        <taxon>Pucciniales</taxon>
        <taxon>Pucciniaceae</taxon>
        <taxon>Puccinia</taxon>
    </lineage>
</organism>
<evidence type="ECO:0000313" key="2">
    <source>
        <dbReference type="EMBL" id="KNF03603.1"/>
    </source>
</evidence>
<accession>A0A0L0VWF8</accession>
<evidence type="ECO:0000313" key="3">
    <source>
        <dbReference type="Proteomes" id="UP000054564"/>
    </source>
</evidence>
<reference evidence="3" key="1">
    <citation type="submission" date="2014-03" db="EMBL/GenBank/DDBJ databases">
        <title>The Genome Sequence of Puccinia striiformis f. sp. tritici PST-78.</title>
        <authorList>
            <consortium name="The Broad Institute Genome Sequencing Platform"/>
            <person name="Cuomo C."/>
            <person name="Hulbert S."/>
            <person name="Chen X."/>
            <person name="Walker B."/>
            <person name="Young S.K."/>
            <person name="Zeng Q."/>
            <person name="Gargeya S."/>
            <person name="Fitzgerald M."/>
            <person name="Haas B."/>
            <person name="Abouelleil A."/>
            <person name="Alvarado L."/>
            <person name="Arachchi H.M."/>
            <person name="Berlin A.M."/>
            <person name="Chapman S.B."/>
            <person name="Goldberg J."/>
            <person name="Griggs A."/>
            <person name="Gujja S."/>
            <person name="Hansen M."/>
            <person name="Howarth C."/>
            <person name="Imamovic A."/>
            <person name="Larimer J."/>
            <person name="McCowan C."/>
            <person name="Montmayeur A."/>
            <person name="Murphy C."/>
            <person name="Neiman D."/>
            <person name="Pearson M."/>
            <person name="Priest M."/>
            <person name="Roberts A."/>
            <person name="Saif S."/>
            <person name="Shea T."/>
            <person name="Sisk P."/>
            <person name="Sykes S."/>
            <person name="Wortman J."/>
            <person name="Nusbaum C."/>
            <person name="Birren B."/>
        </authorList>
    </citation>
    <scope>NUCLEOTIDE SEQUENCE [LARGE SCALE GENOMIC DNA]</scope>
    <source>
        <strain evidence="3">race PST-78</strain>
    </source>
</reference>
<feature type="compositionally biased region" description="Polar residues" evidence="1">
    <location>
        <begin position="190"/>
        <end position="199"/>
    </location>
</feature>
<dbReference type="Proteomes" id="UP000054564">
    <property type="component" value="Unassembled WGS sequence"/>
</dbReference>
<feature type="compositionally biased region" description="Polar residues" evidence="1">
    <location>
        <begin position="1"/>
        <end position="11"/>
    </location>
</feature>
<feature type="region of interest" description="Disordered" evidence="1">
    <location>
        <begin position="122"/>
        <end position="149"/>
    </location>
</feature>
<protein>
    <submittedName>
        <fullName evidence="2">Uncharacterized protein</fullName>
    </submittedName>
</protein>
<proteinExistence type="predicted"/>
<feature type="compositionally biased region" description="Low complexity" evidence="1">
    <location>
        <begin position="90"/>
        <end position="99"/>
    </location>
</feature>
<dbReference type="EMBL" id="AJIL01000016">
    <property type="protein sequence ID" value="KNF03603.1"/>
    <property type="molecule type" value="Genomic_DNA"/>
</dbReference>
<sequence length="470" mass="51250">MAPFLPSSSLNKKPKQKPINFLIYQQHQLYHPIHPHRASSSSSNRDTSTSQSRLIPSSTQPSLPAVPEPSHSHEQEQTSCYKRLGTGQNDGIDSGSSGSDPEDPEVICQMLVPPQAKLKTFEKPSIFGKDLDPQPSPSRPDSIPELPTEFVSLGVGVELLTKAAEEEVDELEEDYDVEEADEIKEERDSQSAYVQSSPISACDWDEDWSTQSSSQQNNVGKQIDNQSEFHSPNCVQSPSTQKPSRPSKSQKITTTRDIWCTPSVEEEEPPIETNLQDERQEPGDFANTVPGYANQENDKLGSPIGAAPDVGEINKQFISKYSAEGVPLPGVAGRRQSSCEASMTPTEGVINLTATGPPTDQPAGVGGPIEPTAKILDYTINMPNIIGSDGECSKQDANLVAAVPHNHDITLNFVDELTAKENCNSLDVLPHSENIVSPNIAPHFIDIDITNIEEATRLLKQLDSGRFFFG</sequence>
<gene>
    <name evidence="2" type="ORF">PSTG_03126</name>
</gene>
<dbReference type="AlphaFoldDB" id="A0A0L0VWF8"/>
<feature type="region of interest" description="Disordered" evidence="1">
    <location>
        <begin position="166"/>
        <end position="298"/>
    </location>
</feature>
<evidence type="ECO:0000256" key="1">
    <source>
        <dbReference type="SAM" id="MobiDB-lite"/>
    </source>
</evidence>
<keyword evidence="3" id="KW-1185">Reference proteome</keyword>
<feature type="compositionally biased region" description="Acidic residues" evidence="1">
    <location>
        <begin position="166"/>
        <end position="183"/>
    </location>
</feature>
<dbReference type="OrthoDB" id="10650723at2759"/>
<feature type="region of interest" description="Disordered" evidence="1">
    <location>
        <begin position="1"/>
        <end position="106"/>
    </location>
</feature>
<comment type="caution">
    <text evidence="2">The sequence shown here is derived from an EMBL/GenBank/DDBJ whole genome shotgun (WGS) entry which is preliminary data.</text>
</comment>